<dbReference type="EMBL" id="FQWE01000002">
    <property type="protein sequence ID" value="SHF89162.1"/>
    <property type="molecule type" value="Genomic_DNA"/>
</dbReference>
<gene>
    <name evidence="5" type="ORF">SAMN05444396_102284</name>
</gene>
<accession>A0A1M5FDE8</accession>
<protein>
    <submittedName>
        <fullName evidence="5">Ferredoxin, 2Fe-2S</fullName>
    </submittedName>
</protein>
<keyword evidence="4" id="KW-0411">Iron-sulfur</keyword>
<dbReference type="GO" id="GO:0009055">
    <property type="term" value="F:electron transfer activity"/>
    <property type="evidence" value="ECO:0007669"/>
    <property type="project" value="TreeGrafter"/>
</dbReference>
<dbReference type="Proteomes" id="UP000184036">
    <property type="component" value="Unassembled WGS sequence"/>
</dbReference>
<dbReference type="PANTHER" id="PTHR23426:SF63">
    <property type="entry name" value="TRANSFER PROTEIN, PUTATIVE-RELATED"/>
    <property type="match status" value="1"/>
</dbReference>
<dbReference type="RefSeq" id="WP_072988416.1">
    <property type="nucleotide sequence ID" value="NZ_FQWE01000002.1"/>
</dbReference>
<dbReference type="InterPro" id="IPR036010">
    <property type="entry name" value="2Fe-2S_ferredoxin-like_sf"/>
</dbReference>
<reference evidence="6" key="1">
    <citation type="submission" date="2016-11" db="EMBL/GenBank/DDBJ databases">
        <authorList>
            <person name="Varghese N."/>
            <person name="Submissions S."/>
        </authorList>
    </citation>
    <scope>NUCLEOTIDE SEQUENCE [LARGE SCALE GENOMIC DNA]</scope>
    <source>
        <strain evidence="6">DSM 19741</strain>
    </source>
</reference>
<evidence type="ECO:0000313" key="6">
    <source>
        <dbReference type="Proteomes" id="UP000184036"/>
    </source>
</evidence>
<evidence type="ECO:0000256" key="4">
    <source>
        <dbReference type="ARBA" id="ARBA00023014"/>
    </source>
</evidence>
<dbReference type="GO" id="GO:0140647">
    <property type="term" value="P:P450-containing electron transport chain"/>
    <property type="evidence" value="ECO:0007669"/>
    <property type="project" value="InterPro"/>
</dbReference>
<name>A0A1M5FDE8_9FLAO</name>
<dbReference type="Gene3D" id="3.10.20.30">
    <property type="match status" value="1"/>
</dbReference>
<dbReference type="STRING" id="271157.SAMN05444396_102284"/>
<dbReference type="GO" id="GO:0051537">
    <property type="term" value="F:2 iron, 2 sulfur cluster binding"/>
    <property type="evidence" value="ECO:0007669"/>
    <property type="project" value="UniProtKB-KW"/>
</dbReference>
<evidence type="ECO:0000313" key="5">
    <source>
        <dbReference type="EMBL" id="SHF89162.1"/>
    </source>
</evidence>
<evidence type="ECO:0000256" key="2">
    <source>
        <dbReference type="ARBA" id="ARBA00022723"/>
    </source>
</evidence>
<dbReference type="OrthoDB" id="9799640at2"/>
<dbReference type="GO" id="GO:0046872">
    <property type="term" value="F:metal ion binding"/>
    <property type="evidence" value="ECO:0007669"/>
    <property type="project" value="UniProtKB-KW"/>
</dbReference>
<keyword evidence="2" id="KW-0479">Metal-binding</keyword>
<proteinExistence type="predicted"/>
<dbReference type="SUPFAM" id="SSF54292">
    <property type="entry name" value="2Fe-2S ferredoxin-like"/>
    <property type="match status" value="1"/>
</dbReference>
<keyword evidence="3" id="KW-0408">Iron</keyword>
<dbReference type="PANTHER" id="PTHR23426">
    <property type="entry name" value="FERREDOXIN/ADRENODOXIN"/>
    <property type="match status" value="1"/>
</dbReference>
<evidence type="ECO:0000256" key="1">
    <source>
        <dbReference type="ARBA" id="ARBA00022714"/>
    </source>
</evidence>
<keyword evidence="6" id="KW-1185">Reference proteome</keyword>
<keyword evidence="1" id="KW-0001">2Fe-2S</keyword>
<dbReference type="InterPro" id="IPR001055">
    <property type="entry name" value="Adrenodoxin-like"/>
</dbReference>
<sequence length="110" mass="11940">MSQDITIKITDRNGIAHEVAAPTDMNMNIMELIRMYELAEEGTVGTCGGMAMCASCQCYVVNDVALPKMGDDEEAMLSEAFFVKSNSRLGCQIPITESLEGLELELAPES</sequence>
<evidence type="ECO:0000256" key="3">
    <source>
        <dbReference type="ARBA" id="ARBA00023004"/>
    </source>
</evidence>
<dbReference type="InterPro" id="IPR012675">
    <property type="entry name" value="Beta-grasp_dom_sf"/>
</dbReference>
<organism evidence="5 6">
    <name type="scientific">Flavobacterium segetis</name>
    <dbReference type="NCBI Taxonomy" id="271157"/>
    <lineage>
        <taxon>Bacteria</taxon>
        <taxon>Pseudomonadati</taxon>
        <taxon>Bacteroidota</taxon>
        <taxon>Flavobacteriia</taxon>
        <taxon>Flavobacteriales</taxon>
        <taxon>Flavobacteriaceae</taxon>
        <taxon>Flavobacterium</taxon>
    </lineage>
</organism>
<dbReference type="AlphaFoldDB" id="A0A1M5FDE8"/>